<name>A0A7G1G788_9BACT</name>
<dbReference type="InParanoid" id="A0A7G1G788"/>
<keyword evidence="1" id="KW-0472">Membrane</keyword>
<feature type="transmembrane region" description="Helical" evidence="1">
    <location>
        <begin position="145"/>
        <end position="168"/>
    </location>
</feature>
<dbReference type="KEGG" id="ocy:OSSY52_13470"/>
<protein>
    <recommendedName>
        <fullName evidence="4">Permease</fullName>
    </recommendedName>
</protein>
<dbReference type="AlphaFoldDB" id="A0A7G1G788"/>
<evidence type="ECO:0000313" key="2">
    <source>
        <dbReference type="EMBL" id="BBE31206.1"/>
    </source>
</evidence>
<proteinExistence type="predicted"/>
<keyword evidence="3" id="KW-1185">Reference proteome</keyword>
<feature type="transmembrane region" description="Helical" evidence="1">
    <location>
        <begin position="88"/>
        <end position="107"/>
    </location>
</feature>
<sequence length="174" mass="19602">MKENSNKSNNIIKNFFIEFIILIIAIILMILNPNKALSGIMYALKMFFTLFPIIISVAFLTGFISEIIPKKTIAKIIGKESGIKGKSLGAFFGMFMVGPTYAFYPFFKELIDKGASVGVIATTIGSWAIKIQWLPFALGILGAKFVLLLNFFILIYSFIIGFIMDFFFNLKKHR</sequence>
<feature type="transmembrane region" description="Helical" evidence="1">
    <location>
        <begin position="43"/>
        <end position="68"/>
    </location>
</feature>
<evidence type="ECO:0008006" key="4">
    <source>
        <dbReference type="Google" id="ProtNLM"/>
    </source>
</evidence>
<organism evidence="2 3">
    <name type="scientific">Tepiditoga spiralis</name>
    <dbReference type="NCBI Taxonomy" id="2108365"/>
    <lineage>
        <taxon>Bacteria</taxon>
        <taxon>Thermotogati</taxon>
        <taxon>Thermotogota</taxon>
        <taxon>Thermotogae</taxon>
        <taxon>Petrotogales</taxon>
        <taxon>Petrotogaceae</taxon>
        <taxon>Tepiditoga</taxon>
    </lineage>
</organism>
<dbReference type="Proteomes" id="UP000516361">
    <property type="component" value="Chromosome"/>
</dbReference>
<dbReference type="RefSeq" id="WP_190613610.1">
    <property type="nucleotide sequence ID" value="NZ_AP018712.1"/>
</dbReference>
<evidence type="ECO:0000256" key="1">
    <source>
        <dbReference type="SAM" id="Phobius"/>
    </source>
</evidence>
<evidence type="ECO:0000313" key="3">
    <source>
        <dbReference type="Proteomes" id="UP000516361"/>
    </source>
</evidence>
<dbReference type="EMBL" id="AP018712">
    <property type="protein sequence ID" value="BBE31206.1"/>
    <property type="molecule type" value="Genomic_DNA"/>
</dbReference>
<feature type="transmembrane region" description="Helical" evidence="1">
    <location>
        <begin position="12"/>
        <end position="31"/>
    </location>
</feature>
<accession>A0A7G1G788</accession>
<keyword evidence="1" id="KW-0812">Transmembrane</keyword>
<gene>
    <name evidence="2" type="ORF">OSSY52_13470</name>
</gene>
<reference evidence="2 3" key="1">
    <citation type="submission" date="2018-06" db="EMBL/GenBank/DDBJ databases">
        <title>Genome sequencing of Oceanotoga sp. sy52.</title>
        <authorList>
            <person name="Mori K."/>
        </authorList>
    </citation>
    <scope>NUCLEOTIDE SEQUENCE [LARGE SCALE GENOMIC DNA]</scope>
    <source>
        <strain evidence="3">sy52</strain>
    </source>
</reference>
<keyword evidence="1" id="KW-1133">Transmembrane helix</keyword>